<dbReference type="NCBIfam" id="NF011936">
    <property type="entry name" value="PRK15407.1"/>
    <property type="match status" value="1"/>
</dbReference>
<dbReference type="RefSeq" id="WP_090248262.1">
    <property type="nucleotide sequence ID" value="NZ_FMTL01000001.1"/>
</dbReference>
<dbReference type="PIRSF" id="PIRSF000390">
    <property type="entry name" value="PLP_StrS"/>
    <property type="match status" value="1"/>
</dbReference>
<dbReference type="InterPro" id="IPR015424">
    <property type="entry name" value="PyrdxlP-dep_Trfase"/>
</dbReference>
<keyword evidence="2 4" id="KW-0663">Pyridoxal phosphate</keyword>
<dbReference type="GO" id="GO:0008483">
    <property type="term" value="F:transaminase activity"/>
    <property type="evidence" value="ECO:0007669"/>
    <property type="project" value="TreeGrafter"/>
</dbReference>
<dbReference type="InterPro" id="IPR000653">
    <property type="entry name" value="DegT/StrS_aminotransferase"/>
</dbReference>
<dbReference type="FunFam" id="3.40.640.10:FF:000079">
    <property type="entry name" value="LPS biosynthesis protein"/>
    <property type="match status" value="1"/>
</dbReference>
<evidence type="ECO:0000256" key="1">
    <source>
        <dbReference type="ARBA" id="ARBA00001933"/>
    </source>
</evidence>
<dbReference type="Gene3D" id="3.90.1150.10">
    <property type="entry name" value="Aspartate Aminotransferase, domain 1"/>
    <property type="match status" value="1"/>
</dbReference>
<dbReference type="EMBL" id="FMTL01000001">
    <property type="protein sequence ID" value="SCW34128.1"/>
    <property type="molecule type" value="Genomic_DNA"/>
</dbReference>
<dbReference type="PANTHER" id="PTHR30244">
    <property type="entry name" value="TRANSAMINASE"/>
    <property type="match status" value="1"/>
</dbReference>
<dbReference type="Pfam" id="PF01041">
    <property type="entry name" value="DegT_DnrJ_EryC1"/>
    <property type="match status" value="1"/>
</dbReference>
<comment type="similarity">
    <text evidence="3 4">Belongs to the DegT/DnrJ/EryC1 family.</text>
</comment>
<comment type="caution">
    <text evidence="5">The sequence shown here is derived from an EMBL/GenBank/DDBJ whole genome shotgun (WGS) entry which is preliminary data.</text>
</comment>
<dbReference type="Proteomes" id="UP000242418">
    <property type="component" value="Unassembled WGS sequence"/>
</dbReference>
<gene>
    <name evidence="5" type="ORF">SAMN05216370_0553</name>
</gene>
<reference evidence="5 6" key="1">
    <citation type="submission" date="2016-10" db="EMBL/GenBank/DDBJ databases">
        <authorList>
            <person name="Varghese N."/>
            <person name="Submissions S."/>
        </authorList>
    </citation>
    <scope>NUCLEOTIDE SEQUENCE [LARGE SCALE GENOMIC DNA]</scope>
    <source>
        <strain evidence="5 6">DSM 17833</strain>
    </source>
</reference>
<evidence type="ECO:0000313" key="5">
    <source>
        <dbReference type="EMBL" id="SCW34128.1"/>
    </source>
</evidence>
<evidence type="ECO:0000256" key="2">
    <source>
        <dbReference type="ARBA" id="ARBA00022898"/>
    </source>
</evidence>
<dbReference type="PANTHER" id="PTHR30244:SF34">
    <property type="entry name" value="DTDP-4-AMINO-4,6-DIDEOXYGALACTOSE TRANSAMINASE"/>
    <property type="match status" value="1"/>
</dbReference>
<comment type="cofactor">
    <cofactor evidence="1">
        <name>pyridoxal 5'-phosphate</name>
        <dbReference type="ChEBI" id="CHEBI:597326"/>
    </cofactor>
</comment>
<accession>A0AB37Z359</accession>
<evidence type="ECO:0000256" key="3">
    <source>
        <dbReference type="ARBA" id="ARBA00037999"/>
    </source>
</evidence>
<dbReference type="Gene3D" id="3.40.640.10">
    <property type="entry name" value="Type I PLP-dependent aspartate aminotransferase-like (Major domain)"/>
    <property type="match status" value="1"/>
</dbReference>
<organism evidence="5 6">
    <name type="scientific">Pseudomonas peli</name>
    <dbReference type="NCBI Taxonomy" id="592361"/>
    <lineage>
        <taxon>Bacteria</taxon>
        <taxon>Pseudomonadati</taxon>
        <taxon>Pseudomonadota</taxon>
        <taxon>Gammaproteobacteria</taxon>
        <taxon>Pseudomonadales</taxon>
        <taxon>Pseudomonadaceae</taxon>
        <taxon>Pseudomonas</taxon>
    </lineage>
</organism>
<sequence>MSDSTAQQLRQQIAELVGRYAELQMAPKPFVVGQSSVPPSGKVIGAGELQSMTEAVLDGWLTTGRFNEAFEKRLAKYLGRRCVLTTNSGSSANLLAFSALTSPRLGDRAIKPGDEVIGVAAGFPTTVNPILQFGAVPVFVDVELPTYNIDPAKIEAAISPKTKAIMLAHTLGNPFDLSVVRALCDKYGLWLIEDCCDALGSTYQGHMVGTFGDIGTLSFYPAHHITMGEGGAVFTNNPALKRIIESFRDWGRDCYCAPGEDNTCGKRFCWQLGDLPEGYDHKYTYSHLGYNLKITDMQAACALAQMDRVDDFIVARKRNFTWLSERLAGYQDFLILPQATPGSDPSWFGYPMTLRDGCGIRRVELLRYLDAQGVGTRLLFAGNLVRQPYMQGRNFRVSGELSVTDKVMHDTFWIGVWPGLGEEHLEHAAQNIGTFLKQNQDNKVSK</sequence>
<name>A0AB37Z359_9PSED</name>
<proteinExistence type="inferred from homology"/>
<dbReference type="GO" id="GO:0000271">
    <property type="term" value="P:polysaccharide biosynthetic process"/>
    <property type="evidence" value="ECO:0007669"/>
    <property type="project" value="TreeGrafter"/>
</dbReference>
<protein>
    <submittedName>
        <fullName evidence="5">CDP-6-deoxy-D-xylo-4-hexulose-3-dehydrase</fullName>
    </submittedName>
</protein>
<dbReference type="AlphaFoldDB" id="A0AB37Z359"/>
<dbReference type="InterPro" id="IPR015422">
    <property type="entry name" value="PyrdxlP-dep_Trfase_small"/>
</dbReference>
<dbReference type="InterPro" id="IPR015421">
    <property type="entry name" value="PyrdxlP-dep_Trfase_major"/>
</dbReference>
<keyword evidence="6" id="KW-1185">Reference proteome</keyword>
<evidence type="ECO:0000313" key="6">
    <source>
        <dbReference type="Proteomes" id="UP000242418"/>
    </source>
</evidence>
<dbReference type="GO" id="GO:0030170">
    <property type="term" value="F:pyridoxal phosphate binding"/>
    <property type="evidence" value="ECO:0007669"/>
    <property type="project" value="TreeGrafter"/>
</dbReference>
<dbReference type="CDD" id="cd00616">
    <property type="entry name" value="AHBA_syn"/>
    <property type="match status" value="1"/>
</dbReference>
<evidence type="ECO:0000256" key="4">
    <source>
        <dbReference type="RuleBase" id="RU004508"/>
    </source>
</evidence>
<dbReference type="SUPFAM" id="SSF53383">
    <property type="entry name" value="PLP-dependent transferases"/>
    <property type="match status" value="1"/>
</dbReference>